<evidence type="ECO:0000256" key="1">
    <source>
        <dbReference type="SAM" id="MobiDB-lite"/>
    </source>
</evidence>
<keyword evidence="3" id="KW-1185">Reference proteome</keyword>
<accession>A0A1Y3AWA5</accession>
<protein>
    <submittedName>
        <fullName evidence="2">Uncharacterized protein</fullName>
    </submittedName>
</protein>
<feature type="compositionally biased region" description="Basic residues" evidence="1">
    <location>
        <begin position="182"/>
        <end position="195"/>
    </location>
</feature>
<name>A0A1Y3AWA5_EURMA</name>
<feature type="region of interest" description="Disordered" evidence="1">
    <location>
        <begin position="167"/>
        <end position="195"/>
    </location>
</feature>
<feature type="compositionally biased region" description="Low complexity" evidence="1">
    <location>
        <begin position="12"/>
        <end position="24"/>
    </location>
</feature>
<dbReference type="EMBL" id="MUJZ01054660">
    <property type="protein sequence ID" value="OTF72780.1"/>
    <property type="molecule type" value="Genomic_DNA"/>
</dbReference>
<evidence type="ECO:0000313" key="2">
    <source>
        <dbReference type="EMBL" id="OTF72780.1"/>
    </source>
</evidence>
<feature type="non-terminal residue" evidence="2">
    <location>
        <position position="1"/>
    </location>
</feature>
<dbReference type="Proteomes" id="UP000194236">
    <property type="component" value="Unassembled WGS sequence"/>
</dbReference>
<gene>
    <name evidence="2" type="ORF">BLA29_006143</name>
</gene>
<reference evidence="2 3" key="1">
    <citation type="submission" date="2017-03" db="EMBL/GenBank/DDBJ databases">
        <title>Genome Survey of Euroglyphus maynei.</title>
        <authorList>
            <person name="Arlian L.G."/>
            <person name="Morgan M.S."/>
            <person name="Rider S.D."/>
        </authorList>
    </citation>
    <scope>NUCLEOTIDE SEQUENCE [LARGE SCALE GENOMIC DNA]</scope>
    <source>
        <strain evidence="2">Arlian Lab</strain>
        <tissue evidence="2">Whole body</tissue>
    </source>
</reference>
<organism evidence="2 3">
    <name type="scientific">Euroglyphus maynei</name>
    <name type="common">Mayne's house dust mite</name>
    <dbReference type="NCBI Taxonomy" id="6958"/>
    <lineage>
        <taxon>Eukaryota</taxon>
        <taxon>Metazoa</taxon>
        <taxon>Ecdysozoa</taxon>
        <taxon>Arthropoda</taxon>
        <taxon>Chelicerata</taxon>
        <taxon>Arachnida</taxon>
        <taxon>Acari</taxon>
        <taxon>Acariformes</taxon>
        <taxon>Sarcoptiformes</taxon>
        <taxon>Astigmata</taxon>
        <taxon>Psoroptidia</taxon>
        <taxon>Analgoidea</taxon>
        <taxon>Pyroglyphidae</taxon>
        <taxon>Pyroglyphinae</taxon>
        <taxon>Euroglyphus</taxon>
    </lineage>
</organism>
<comment type="caution">
    <text evidence="2">The sequence shown here is derived from an EMBL/GenBank/DDBJ whole genome shotgun (WGS) entry which is preliminary data.</text>
</comment>
<dbReference type="AlphaFoldDB" id="A0A1Y3AWA5"/>
<evidence type="ECO:0000313" key="3">
    <source>
        <dbReference type="Proteomes" id="UP000194236"/>
    </source>
</evidence>
<feature type="region of interest" description="Disordered" evidence="1">
    <location>
        <begin position="1"/>
        <end position="24"/>
    </location>
</feature>
<proteinExistence type="predicted"/>
<dbReference type="OrthoDB" id="6513174at2759"/>
<sequence length="195" mass="22262">TRRPSVSPVTISTTNLPSSSSTSSPGYGYKYGYGNGNNNGYGDRKYNSNQNVGLRPWSDGTYREEDTALNRFINFFPTLLDDFDRMGRQDSFINFGRFQLNRFIDIFRSRGYDLHNHFYHCTQRVDGCPFVPRGRPQTTTTIDPFLFTINPFSLSTTPTINFEPIRSQITSSSSSSSSSMATKRKSKRKNLQQIR</sequence>